<keyword evidence="3" id="KW-1185">Reference proteome</keyword>
<organism evidence="2 3">
    <name type="scientific">Salininema proteolyticum</name>
    <dbReference type="NCBI Taxonomy" id="1607685"/>
    <lineage>
        <taxon>Bacteria</taxon>
        <taxon>Bacillati</taxon>
        <taxon>Actinomycetota</taxon>
        <taxon>Actinomycetes</taxon>
        <taxon>Glycomycetales</taxon>
        <taxon>Glycomycetaceae</taxon>
        <taxon>Salininema</taxon>
    </lineage>
</organism>
<sequence>MSYTPHDVVKPEKVAATAAVLLEQQLVLPAVFRREGIEQYKGSEGDAITVTVEGVLPYRTYGWRNDRSTELQFDTYRERKIAVTFGDDVYSAVKLTDEQAEFDMTGWAKLSRKQTEALGRGLERKAVDYVRKTPFAVTLGVATENLKSGLIRARAAMRQLQVPDGPRTILCGVNWEAALLEDERLNLASNVGEAEAVSSLREATLGRRYGFNFVVAPELDPDTAIAMVDSAYIFATGAPYVPQSVPFGATASHNGIALRWIRDYDSSRVMDRSIFNTYQSFSYVDDILIGVDDATGQAFVGEHEHFIRAIELRLDGTDSLPDGANGRPDRKRSAEADDELAAITGLGTRADSAGPQAVSVQSAGAKETADGKSTAGKSRGRRAAS</sequence>
<proteinExistence type="predicted"/>
<dbReference type="RefSeq" id="WP_380621451.1">
    <property type="nucleotide sequence ID" value="NZ_JBHSDK010000015.1"/>
</dbReference>
<accession>A0ABV8TZ06</accession>
<evidence type="ECO:0008006" key="4">
    <source>
        <dbReference type="Google" id="ProtNLM"/>
    </source>
</evidence>
<dbReference type="EMBL" id="JBHSDK010000015">
    <property type="protein sequence ID" value="MFC4336024.1"/>
    <property type="molecule type" value="Genomic_DNA"/>
</dbReference>
<gene>
    <name evidence="2" type="ORF">ACFPET_12495</name>
</gene>
<evidence type="ECO:0000313" key="3">
    <source>
        <dbReference type="Proteomes" id="UP001595823"/>
    </source>
</evidence>
<dbReference type="Pfam" id="PF25209">
    <property type="entry name" value="Phage_capsid_4"/>
    <property type="match status" value="1"/>
</dbReference>
<name>A0ABV8TZ06_9ACTN</name>
<evidence type="ECO:0000313" key="2">
    <source>
        <dbReference type="EMBL" id="MFC4336024.1"/>
    </source>
</evidence>
<reference evidence="3" key="1">
    <citation type="journal article" date="2019" name="Int. J. Syst. Evol. Microbiol.">
        <title>The Global Catalogue of Microorganisms (GCM) 10K type strain sequencing project: providing services to taxonomists for standard genome sequencing and annotation.</title>
        <authorList>
            <consortium name="The Broad Institute Genomics Platform"/>
            <consortium name="The Broad Institute Genome Sequencing Center for Infectious Disease"/>
            <person name="Wu L."/>
            <person name="Ma J."/>
        </authorList>
    </citation>
    <scope>NUCLEOTIDE SEQUENCE [LARGE SCALE GENOMIC DNA]</scope>
    <source>
        <strain evidence="3">IBRC-M 10908</strain>
    </source>
</reference>
<evidence type="ECO:0000256" key="1">
    <source>
        <dbReference type="SAM" id="MobiDB-lite"/>
    </source>
</evidence>
<comment type="caution">
    <text evidence="2">The sequence shown here is derived from an EMBL/GenBank/DDBJ whole genome shotgun (WGS) entry which is preliminary data.</text>
</comment>
<feature type="region of interest" description="Disordered" evidence="1">
    <location>
        <begin position="317"/>
        <end position="385"/>
    </location>
</feature>
<protein>
    <recommendedName>
        <fullName evidence="4">Major capsid protein</fullName>
    </recommendedName>
</protein>
<dbReference type="Proteomes" id="UP001595823">
    <property type="component" value="Unassembled WGS sequence"/>
</dbReference>